<keyword evidence="7 15" id="KW-0227">DNA damage</keyword>
<reference evidence="16 17" key="1">
    <citation type="submission" date="2016-04" db="EMBL/GenBank/DDBJ databases">
        <title>ATOL: Assembling a taxonomically balanced genome-scale reconstruction of the evolutionary history of the Enterobacteriaceae.</title>
        <authorList>
            <person name="Plunkett G.III."/>
            <person name="Neeno-Eckwall E.C."/>
            <person name="Glasner J.D."/>
            <person name="Perna N.T."/>
        </authorList>
    </citation>
    <scope>NUCLEOTIDE SEQUENCE [LARGE SCALE GENOMIC DNA]</scope>
    <source>
        <strain evidence="16 17">ATCC 35613</strain>
    </source>
</reference>
<dbReference type="GO" id="GO:0006310">
    <property type="term" value="P:DNA recombination"/>
    <property type="evidence" value="ECO:0007669"/>
    <property type="project" value="UniProtKB-KW"/>
</dbReference>
<comment type="cofactor">
    <cofactor evidence="1">
        <name>Mg(2+)</name>
        <dbReference type="ChEBI" id="CHEBI:18420"/>
    </cofactor>
</comment>
<dbReference type="PATRIC" id="fig|1354272.4.peg.3879"/>
<evidence type="ECO:0000313" key="17">
    <source>
        <dbReference type="Proteomes" id="UP000078224"/>
    </source>
</evidence>
<evidence type="ECO:0000256" key="2">
    <source>
        <dbReference type="ARBA" id="ARBA00011738"/>
    </source>
</evidence>
<keyword evidence="5" id="KW-0479">Metal-binding</keyword>
<evidence type="ECO:0000256" key="4">
    <source>
        <dbReference type="ARBA" id="ARBA00022722"/>
    </source>
</evidence>
<dbReference type="EC" id="3.1.21.10" evidence="14 15"/>
<dbReference type="EMBL" id="LXEW01000053">
    <property type="protein sequence ID" value="OAT46989.1"/>
    <property type="molecule type" value="Genomic_DNA"/>
</dbReference>
<evidence type="ECO:0000256" key="7">
    <source>
        <dbReference type="ARBA" id="ARBA00022763"/>
    </source>
</evidence>
<keyword evidence="8 15" id="KW-0378">Hydrolase</keyword>
<evidence type="ECO:0000256" key="12">
    <source>
        <dbReference type="ARBA" id="ARBA00024745"/>
    </source>
</evidence>
<evidence type="ECO:0000256" key="8">
    <source>
        <dbReference type="ARBA" id="ARBA00022801"/>
    </source>
</evidence>
<dbReference type="GO" id="GO:0000287">
    <property type="term" value="F:magnesium ion binding"/>
    <property type="evidence" value="ECO:0007669"/>
    <property type="project" value="InterPro"/>
</dbReference>
<dbReference type="OrthoDB" id="73971at2"/>
<evidence type="ECO:0000256" key="11">
    <source>
        <dbReference type="ARBA" id="ARBA00023204"/>
    </source>
</evidence>
<comment type="subunit">
    <text evidence="2">Homodimer.</text>
</comment>
<dbReference type="SUPFAM" id="SSF103084">
    <property type="entry name" value="Holliday junction resolvase RusA"/>
    <property type="match status" value="1"/>
</dbReference>
<comment type="function">
    <text evidence="15">Endonuclease that resolves Holliday junction intermediates made during homologous genetic recombination and DNA repair. Exhibits sequence and structure-selective cleavage of four-way DNA junctions, where it introduces symmetrical nicks in two strands of the same polarity at the 5' side of dinucleotides. Corrects the defects in genetic recombination and DNA repair associated with inactivation of ruvAB or ruvC.</text>
</comment>
<dbReference type="Proteomes" id="UP000078224">
    <property type="component" value="Unassembled WGS sequence"/>
</dbReference>
<dbReference type="InterPro" id="IPR016281">
    <property type="entry name" value="Endonuclease_RusA"/>
</dbReference>
<keyword evidence="4 15" id="KW-0540">Nuclease</keyword>
<keyword evidence="11 15" id="KW-0234">DNA repair</keyword>
<accession>A0A1B7JGA3</accession>
<comment type="function">
    <text evidence="12">Endonuclease that resolves Holliday junction intermediates made during homologous genetic recombination and DNA repair. Exhibits sequence and structure-selective cleavage of four-way DNA junctions, where it introduces symmetrical nicks in two strands of the same polarity at the 5' side of CC dinucleotides. Corrects the defects in genetic recombination and DNA repair associated with inactivation of RuvAB or RuvC.</text>
</comment>
<evidence type="ECO:0000256" key="15">
    <source>
        <dbReference type="PIRNR" id="PIRNR001007"/>
    </source>
</evidence>
<dbReference type="Pfam" id="PF05866">
    <property type="entry name" value="RusA"/>
    <property type="match status" value="1"/>
</dbReference>
<dbReference type="Gene3D" id="3.30.1330.70">
    <property type="entry name" value="Holliday junction resolvase RusA"/>
    <property type="match status" value="1"/>
</dbReference>
<keyword evidence="17" id="KW-1185">Reference proteome</keyword>
<dbReference type="GO" id="GO:0008821">
    <property type="term" value="F:crossover junction DNA endonuclease activity"/>
    <property type="evidence" value="ECO:0007669"/>
    <property type="project" value="UniProtKB-EC"/>
</dbReference>
<comment type="similarity">
    <text evidence="15">Belongs to the rusA family.</text>
</comment>
<evidence type="ECO:0000256" key="14">
    <source>
        <dbReference type="ARBA" id="ARBA00029488"/>
    </source>
</evidence>
<dbReference type="AlphaFoldDB" id="A0A1B7JGA3"/>
<keyword evidence="6 15" id="KW-0255">Endonuclease</keyword>
<dbReference type="GO" id="GO:0006281">
    <property type="term" value="P:DNA repair"/>
    <property type="evidence" value="ECO:0007669"/>
    <property type="project" value="UniProtKB-KW"/>
</dbReference>
<protein>
    <recommendedName>
        <fullName evidence="3 15">Crossover junction endodeoxyribonuclease rusA</fullName>
        <ecNumber evidence="14 15">3.1.21.10</ecNumber>
    </recommendedName>
</protein>
<evidence type="ECO:0000256" key="3">
    <source>
        <dbReference type="ARBA" id="ARBA00014885"/>
    </source>
</evidence>
<evidence type="ECO:0000313" key="16">
    <source>
        <dbReference type="EMBL" id="OAT46989.1"/>
    </source>
</evidence>
<proteinExistence type="inferred from homology"/>
<gene>
    <name evidence="16" type="ORF">M998_3792</name>
</gene>
<comment type="caution">
    <text evidence="16">The sequence shown here is derived from an EMBL/GenBank/DDBJ whole genome shotgun (WGS) entry which is preliminary data.</text>
</comment>
<dbReference type="InterPro" id="IPR008822">
    <property type="entry name" value="Endonuclease_RusA-like"/>
</dbReference>
<evidence type="ECO:0000256" key="10">
    <source>
        <dbReference type="ARBA" id="ARBA00023172"/>
    </source>
</evidence>
<organism evidence="16 17">
    <name type="scientific">Providencia heimbachae ATCC 35613</name>
    <dbReference type="NCBI Taxonomy" id="1354272"/>
    <lineage>
        <taxon>Bacteria</taxon>
        <taxon>Pseudomonadati</taxon>
        <taxon>Pseudomonadota</taxon>
        <taxon>Gammaproteobacteria</taxon>
        <taxon>Enterobacterales</taxon>
        <taxon>Morganellaceae</taxon>
        <taxon>Providencia</taxon>
    </lineage>
</organism>
<keyword evidence="10" id="KW-0233">DNA recombination</keyword>
<evidence type="ECO:0000256" key="6">
    <source>
        <dbReference type="ARBA" id="ARBA00022759"/>
    </source>
</evidence>
<keyword evidence="9" id="KW-0460">Magnesium</keyword>
<sequence length="128" mass="14641">MPRSLSLVLPFPPSVNACWRNINGKTLLSTKGRAFRANALAAVYEQLRKRPKAITEHVSVIVRMYPPTKRRMDIDNYLKAPFDALTHAGVWKDDVQVRHVDITWCEVVKGGRFEIEIRVLNVDVEKIS</sequence>
<dbReference type="PIRSF" id="PIRSF001007">
    <property type="entry name" value="RusA"/>
    <property type="match status" value="1"/>
</dbReference>
<evidence type="ECO:0000256" key="9">
    <source>
        <dbReference type="ARBA" id="ARBA00022842"/>
    </source>
</evidence>
<dbReference type="RefSeq" id="WP_068910304.1">
    <property type="nucleotide sequence ID" value="NZ_LXEW01000053.1"/>
</dbReference>
<evidence type="ECO:0000256" key="5">
    <source>
        <dbReference type="ARBA" id="ARBA00022723"/>
    </source>
</evidence>
<comment type="catalytic activity">
    <reaction evidence="13 15">
        <text>Endonucleolytic cleavage at a junction such as a reciprocal single-stranded crossover between two homologous DNA duplexes (Holliday junction).</text>
        <dbReference type="EC" id="3.1.21.10"/>
    </reaction>
</comment>
<dbReference type="InterPro" id="IPR036614">
    <property type="entry name" value="RusA-like_sf"/>
</dbReference>
<evidence type="ECO:0000256" key="1">
    <source>
        <dbReference type="ARBA" id="ARBA00001946"/>
    </source>
</evidence>
<evidence type="ECO:0000256" key="13">
    <source>
        <dbReference type="ARBA" id="ARBA00029354"/>
    </source>
</evidence>
<name>A0A1B7JGA3_9GAMM</name>